<dbReference type="InterPro" id="IPR000917">
    <property type="entry name" value="Sulfatase_N"/>
</dbReference>
<dbReference type="AlphaFoldDB" id="A0A4S3TKD6"/>
<dbReference type="Gene3D" id="3.40.720.10">
    <property type="entry name" value="Alkaline Phosphatase, subunit A"/>
    <property type="match status" value="1"/>
</dbReference>
<dbReference type="InterPro" id="IPR017850">
    <property type="entry name" value="Alkaline_phosphatase_core_sf"/>
</dbReference>
<dbReference type="InterPro" id="IPR052701">
    <property type="entry name" value="GAG_Ulvan_Degrading_Sulfatases"/>
</dbReference>
<proteinExistence type="predicted"/>
<protein>
    <submittedName>
        <fullName evidence="2">Sulfatase</fullName>
    </submittedName>
</protein>
<dbReference type="RefSeq" id="WP_141464970.1">
    <property type="nucleotide sequence ID" value="NZ_RBZW01000031.1"/>
</dbReference>
<evidence type="ECO:0000259" key="1">
    <source>
        <dbReference type="Pfam" id="PF00884"/>
    </source>
</evidence>
<dbReference type="EMBL" id="RBZW01000031">
    <property type="protein sequence ID" value="THE64584.1"/>
    <property type="molecule type" value="Genomic_DNA"/>
</dbReference>
<evidence type="ECO:0000313" key="2">
    <source>
        <dbReference type="EMBL" id="THE64584.1"/>
    </source>
</evidence>
<reference evidence="2 3" key="1">
    <citation type="submission" date="2018-10" db="EMBL/GenBank/DDBJ databases">
        <title>Natronolimnobius sp. XQ-INN 246 isolated from Inner Mongolia Autonomous Region of China.</title>
        <authorList>
            <person name="Xue Q."/>
        </authorList>
    </citation>
    <scope>NUCLEOTIDE SEQUENCE [LARGE SCALE GENOMIC DNA]</scope>
    <source>
        <strain evidence="2 3">XQ-INN 246</strain>
    </source>
</reference>
<keyword evidence="3" id="KW-1185">Reference proteome</keyword>
<dbReference type="Pfam" id="PF00884">
    <property type="entry name" value="Sulfatase"/>
    <property type="match status" value="1"/>
</dbReference>
<dbReference type="OrthoDB" id="102174at2157"/>
<gene>
    <name evidence="2" type="ORF">D8Y22_12210</name>
</gene>
<dbReference type="PANTHER" id="PTHR43751:SF3">
    <property type="entry name" value="SULFATASE N-TERMINAL DOMAIN-CONTAINING PROTEIN"/>
    <property type="match status" value="1"/>
</dbReference>
<feature type="domain" description="Sulfatase N-terminal" evidence="1">
    <location>
        <begin position="16"/>
        <end position="357"/>
    </location>
</feature>
<accession>A0A4S3TKD6</accession>
<dbReference type="CDD" id="cd16148">
    <property type="entry name" value="sulfatase_like"/>
    <property type="match status" value="1"/>
</dbReference>
<comment type="caution">
    <text evidence="2">The sequence shown here is derived from an EMBL/GenBank/DDBJ whole genome shotgun (WGS) entry which is preliminary data.</text>
</comment>
<organism evidence="2 3">
    <name type="scientific">Salinadaptatus halalkaliphilus</name>
    <dbReference type="NCBI Taxonomy" id="2419781"/>
    <lineage>
        <taxon>Archaea</taxon>
        <taxon>Methanobacteriati</taxon>
        <taxon>Methanobacteriota</taxon>
        <taxon>Stenosarchaea group</taxon>
        <taxon>Halobacteria</taxon>
        <taxon>Halobacteriales</taxon>
        <taxon>Natrialbaceae</taxon>
        <taxon>Salinadaptatus</taxon>
    </lineage>
</organism>
<name>A0A4S3TKD6_9EURY</name>
<evidence type="ECO:0000313" key="3">
    <source>
        <dbReference type="Proteomes" id="UP000318864"/>
    </source>
</evidence>
<dbReference type="SUPFAM" id="SSF53649">
    <property type="entry name" value="Alkaline phosphatase-like"/>
    <property type="match status" value="1"/>
</dbReference>
<dbReference type="Proteomes" id="UP000318864">
    <property type="component" value="Unassembled WGS sequence"/>
</dbReference>
<sequence>MAEPNGRDNDPHTNPRNVALVVLDTARARSVDPTTAPTLCRLADEGTAFSNAFATAPWTLPSHASLFTGLYASEHGTHGGHTYLDDDLRTLPGAFADAGYETVGVSNNTWITEEFGFDRGFETLRKGWQYIQSDADMGAVVRGENLREKLQATRERLFDGNPLVNATNICYSELLQPAGDDGADRSTSWIADWLSSRDDDRPFFLFCNYIEPHVTYDPPREYADRFLPADADYQDAIAIRQDPRAYDCEDYAITDREFALLRGLYRAELAYVDDQLAALRTALEDADEWEETLLIVCGDHGEHIGERDFFGHQYNLYDTLLHVPLIAHGGAFTGRGRRDDLVQLLDLPETLLEATGVDDPALRGQSSGRSMYPQTAAEPREAVFAEYVSPQPSIERLEDRFGEIPDRVRRFDRRLRAVRTREYKYVRADDGFERLHDLEADPNERTDLADDDPDRVRDLRGRLEARFDPLEDVGADGSVEMRAGTKERLADLGYL</sequence>
<dbReference type="PANTHER" id="PTHR43751">
    <property type="entry name" value="SULFATASE"/>
    <property type="match status" value="1"/>
</dbReference>